<dbReference type="AlphaFoldDB" id="A0A7X0RXV8"/>
<dbReference type="EMBL" id="JACJVP010000089">
    <property type="protein sequence ID" value="MBB6675663.1"/>
    <property type="molecule type" value="Genomic_DNA"/>
</dbReference>
<dbReference type="InterPro" id="IPR003692">
    <property type="entry name" value="Hydantoinase_B"/>
</dbReference>
<dbReference type="GO" id="GO:0006749">
    <property type="term" value="P:glutathione metabolic process"/>
    <property type="evidence" value="ECO:0007669"/>
    <property type="project" value="TreeGrafter"/>
</dbReference>
<dbReference type="Proteomes" id="UP000547209">
    <property type="component" value="Unassembled WGS sequence"/>
</dbReference>
<accession>A0A7X0RXV8</accession>
<keyword evidence="4" id="KW-1185">Reference proteome</keyword>
<dbReference type="GO" id="GO:0005829">
    <property type="term" value="C:cytosol"/>
    <property type="evidence" value="ECO:0007669"/>
    <property type="project" value="TreeGrafter"/>
</dbReference>
<reference evidence="3 4" key="1">
    <citation type="submission" date="2020-08" db="EMBL/GenBank/DDBJ databases">
        <title>Cohnella phylogeny.</title>
        <authorList>
            <person name="Dunlap C."/>
        </authorList>
    </citation>
    <scope>NUCLEOTIDE SEQUENCE [LARGE SCALE GENOMIC DNA]</scope>
    <source>
        <strain evidence="3 4">DSM 28246</strain>
    </source>
</reference>
<feature type="region of interest" description="Disordered" evidence="1">
    <location>
        <begin position="461"/>
        <end position="500"/>
    </location>
</feature>
<dbReference type="Pfam" id="PF02538">
    <property type="entry name" value="Hydantoinase_B"/>
    <property type="match status" value="1"/>
</dbReference>
<protein>
    <submittedName>
        <fullName evidence="3">Hydantoinase B/oxoprolinase family protein</fullName>
    </submittedName>
</protein>
<dbReference type="PANTHER" id="PTHR11365">
    <property type="entry name" value="5-OXOPROLINASE RELATED"/>
    <property type="match status" value="1"/>
</dbReference>
<feature type="compositionally biased region" description="Basic and acidic residues" evidence="1">
    <location>
        <begin position="478"/>
        <end position="500"/>
    </location>
</feature>
<organism evidence="3 4">
    <name type="scientific">Cohnella nanjingensis</name>
    <dbReference type="NCBI Taxonomy" id="1387779"/>
    <lineage>
        <taxon>Bacteria</taxon>
        <taxon>Bacillati</taxon>
        <taxon>Bacillota</taxon>
        <taxon>Bacilli</taxon>
        <taxon>Bacillales</taxon>
        <taxon>Paenibacillaceae</taxon>
        <taxon>Cohnella</taxon>
    </lineage>
</organism>
<feature type="domain" description="Hydantoinase B/oxoprolinase" evidence="2">
    <location>
        <begin position="9"/>
        <end position="427"/>
    </location>
</feature>
<gene>
    <name evidence="3" type="ORF">H7C19_33875</name>
</gene>
<name>A0A7X0RXV8_9BACL</name>
<evidence type="ECO:0000259" key="2">
    <source>
        <dbReference type="Pfam" id="PF02538"/>
    </source>
</evidence>
<dbReference type="PANTHER" id="PTHR11365:SF23">
    <property type="entry name" value="HYPOTHETICAL 5-OXOPROLINASE (EUROFUNG)-RELATED"/>
    <property type="match status" value="1"/>
</dbReference>
<dbReference type="InterPro" id="IPR045079">
    <property type="entry name" value="Oxoprolinase-like"/>
</dbReference>
<sequence>MTKNAANQIEDQIVYGKLAALNRHAGDRLQRISRSPLIAEDRMFAAGVLTARLELAHQLQYEPEHLYALRASVRHAFDRFAYDIAEGDVILTADPYGGGTKGQSLTLVVPTFVDGELALSPAIRAQMTDLGGEIPGGFNPVAYELWQESVRITPVKLFAGGKLQRDVLRFLTTNSRTSEWFGDDLEALHACCRESQRSILELIHEYGMEKVNRSVSSMLAYARSEALRALPDASEAAALPGKADLPFEGADLEIRVRAYRDEDRFVFDFADSPAQRHSPYNCTRETAQSFAVSAALAHLLDDLPLNDGLLESFRFELPPGSIICPEFPAATALGGSYTGHAVAAAVTDALNAGNSDGAYPGIHGTGPWAMLYPPVGSERVVPMRVDPGFASAGDGWGPAGLSGSGRLMSAEELEARYGFRMERRERLEGNDRGMEVRLRVLDGEWEYKLFSPEEGELSIHAADASAAPSGKRTLKPGDVIDFRYKGPGPLERKGGTRDED</sequence>
<evidence type="ECO:0000256" key="1">
    <source>
        <dbReference type="SAM" id="MobiDB-lite"/>
    </source>
</evidence>
<dbReference type="GO" id="GO:0017168">
    <property type="term" value="F:5-oxoprolinase (ATP-hydrolyzing) activity"/>
    <property type="evidence" value="ECO:0007669"/>
    <property type="project" value="TreeGrafter"/>
</dbReference>
<evidence type="ECO:0000313" key="3">
    <source>
        <dbReference type="EMBL" id="MBB6675663.1"/>
    </source>
</evidence>
<evidence type="ECO:0000313" key="4">
    <source>
        <dbReference type="Proteomes" id="UP000547209"/>
    </source>
</evidence>
<dbReference type="RefSeq" id="WP_185673508.1">
    <property type="nucleotide sequence ID" value="NZ_JACJVP010000089.1"/>
</dbReference>
<proteinExistence type="predicted"/>
<comment type="caution">
    <text evidence="3">The sequence shown here is derived from an EMBL/GenBank/DDBJ whole genome shotgun (WGS) entry which is preliminary data.</text>
</comment>